<dbReference type="PANTHER" id="PTHR47642">
    <property type="entry name" value="ATP-DEPENDENT DNA HELICASE"/>
    <property type="match status" value="1"/>
</dbReference>
<keyword evidence="3" id="KW-1185">Reference proteome</keyword>
<proteinExistence type="predicted"/>
<organism evidence="2 3">
    <name type="scientific">Paramuricea clavata</name>
    <name type="common">Red gorgonian</name>
    <name type="synonym">Violescent sea-whip</name>
    <dbReference type="NCBI Taxonomy" id="317549"/>
    <lineage>
        <taxon>Eukaryota</taxon>
        <taxon>Metazoa</taxon>
        <taxon>Cnidaria</taxon>
        <taxon>Anthozoa</taxon>
        <taxon>Octocorallia</taxon>
        <taxon>Malacalcyonacea</taxon>
        <taxon>Plexauridae</taxon>
        <taxon>Paramuricea</taxon>
    </lineage>
</organism>
<evidence type="ECO:0000259" key="1">
    <source>
        <dbReference type="Pfam" id="PF14214"/>
    </source>
</evidence>
<name>A0A7D9HTL3_PARCT</name>
<feature type="domain" description="Helitron helicase-like" evidence="1">
    <location>
        <begin position="7"/>
        <end position="31"/>
    </location>
</feature>
<dbReference type="AlphaFoldDB" id="A0A7D9HTL3"/>
<comment type="caution">
    <text evidence="2">The sequence shown here is derived from an EMBL/GenBank/DDBJ whole genome shotgun (WGS) entry which is preliminary data.</text>
</comment>
<dbReference type="OrthoDB" id="10007484at2759"/>
<gene>
    <name evidence="2" type="ORF">PACLA_8A061711</name>
</gene>
<dbReference type="PANTHER" id="PTHR47642:SF5">
    <property type="entry name" value="ATP-DEPENDENT DNA HELICASE"/>
    <property type="match status" value="1"/>
</dbReference>
<reference evidence="2" key="1">
    <citation type="submission" date="2020-04" db="EMBL/GenBank/DDBJ databases">
        <authorList>
            <person name="Alioto T."/>
            <person name="Alioto T."/>
            <person name="Gomez Garrido J."/>
        </authorList>
    </citation>
    <scope>NUCLEOTIDE SEQUENCE</scope>
    <source>
        <strain evidence="2">A484AB</strain>
    </source>
</reference>
<sequence length="494" mass="56441">MSEIAPLGKLKDWFYRVEYQQRGSPHIHMLIWLENAPVFGVDKDEDVVNFIDQIISCRKPDNNDTELFDLPPMRSTQILHPLDDNASDTVIRARKELWKNIKNKLNDLKEGEDVTFDQLMKELDVSEYQYILAIRSSLNCPTIFLKRSPNELRINNYNPACLQAWRANMDIQFVLDVYACAMYIVSYISKAQKGMSDLLRNACAEAKEGNSTIKQQVRDIGNKFLNSVEISAQEAVYIILQLPMRKSSRNVKEMVESDTKWFAEKIAMENETEPRPTTVTCAKPSPGFKLTIDNVDYHQNVHYMTEHQNIDRHYVTVNATTNRISGNHLSTDSPVPGIKQMENGKCIPNHIEQKVQRANYITLVQRILVENIPCLEFGQDVVENHIHHKYSKEASQPTNSNFLGVIFESENDANGIQKILQELHGYVPFVGDGEERRYSSQAIVGDQLTVERAVNAHMTLSNGFTPEERLDGIHCEIADWHAGNKALGVRIYSN</sequence>
<evidence type="ECO:0000313" key="2">
    <source>
        <dbReference type="EMBL" id="CAB3988421.1"/>
    </source>
</evidence>
<evidence type="ECO:0000313" key="3">
    <source>
        <dbReference type="Proteomes" id="UP001152795"/>
    </source>
</evidence>
<dbReference type="InterPro" id="IPR025476">
    <property type="entry name" value="Helitron_helicase-like"/>
</dbReference>
<dbReference type="InterPro" id="IPR051055">
    <property type="entry name" value="PIF1_helicase"/>
</dbReference>
<dbReference type="EMBL" id="CACRXK020001322">
    <property type="protein sequence ID" value="CAB3988421.1"/>
    <property type="molecule type" value="Genomic_DNA"/>
</dbReference>
<accession>A0A7D9HTL3</accession>
<dbReference type="Proteomes" id="UP001152795">
    <property type="component" value="Unassembled WGS sequence"/>
</dbReference>
<dbReference type="Pfam" id="PF14214">
    <property type="entry name" value="Helitron_like_N"/>
    <property type="match status" value="1"/>
</dbReference>
<protein>
    <recommendedName>
        <fullName evidence="1">Helitron helicase-like domain-containing protein</fullName>
    </recommendedName>
</protein>